<gene>
    <name evidence="8" type="ORF">CEN89_336</name>
</gene>
<evidence type="ECO:0000256" key="3">
    <source>
        <dbReference type="ARBA" id="ARBA00022960"/>
    </source>
</evidence>
<evidence type="ECO:0000256" key="6">
    <source>
        <dbReference type="PROSITE-ProRule" id="PRU01373"/>
    </source>
</evidence>
<dbReference type="CDD" id="cd16913">
    <property type="entry name" value="YkuD_like"/>
    <property type="match status" value="1"/>
</dbReference>
<keyword evidence="2" id="KW-0808">Transferase</keyword>
<dbReference type="EMBL" id="VMGK01000009">
    <property type="protein sequence ID" value="TSC92971.1"/>
    <property type="molecule type" value="Genomic_DNA"/>
</dbReference>
<evidence type="ECO:0000256" key="2">
    <source>
        <dbReference type="ARBA" id="ARBA00022679"/>
    </source>
</evidence>
<dbReference type="UniPathway" id="UPA00219"/>
<evidence type="ECO:0000313" key="9">
    <source>
        <dbReference type="Proteomes" id="UP000315689"/>
    </source>
</evidence>
<dbReference type="Pfam" id="PF03734">
    <property type="entry name" value="YkuD"/>
    <property type="match status" value="1"/>
</dbReference>
<organism evidence="8 9">
    <name type="scientific">Candidatus Berkelbacteria bacterium Licking1014_7</name>
    <dbReference type="NCBI Taxonomy" id="2017147"/>
    <lineage>
        <taxon>Bacteria</taxon>
        <taxon>Candidatus Berkelbacteria</taxon>
    </lineage>
</organism>
<evidence type="ECO:0000256" key="5">
    <source>
        <dbReference type="ARBA" id="ARBA00023316"/>
    </source>
</evidence>
<dbReference type="InterPro" id="IPR038063">
    <property type="entry name" value="Transpep_catalytic_dom"/>
</dbReference>
<dbReference type="GO" id="GO:0018104">
    <property type="term" value="P:peptidoglycan-protein cross-linking"/>
    <property type="evidence" value="ECO:0007669"/>
    <property type="project" value="TreeGrafter"/>
</dbReference>
<accession>A0A554LJC7</accession>
<sequence length="461" mass="50925">MKITKLHLEKTSPAVIKTFEVGLILSLAGAGISASALGFEKYFEDKIYPLVKVEGVGLVGKNLDQAVEKLSGQIISADEKIVLSFNGKLAEFSLDELGIKPLVAQAVSDAYKVGRNGNYFNSSKGITLGFAIDENKFKQAISSLDEKIYQEAQDGKIEVSGEELKIISDKNGQAVDMDWLQNDLKPLIFGKSEAIAIKTVNVNPKITTFDLEPVKNRAMELVNGQVVFKYNDKTFVSTIAQKLSWIKFEGKTISFNDAGINEYLDQIGKGIEIKAQTKEIYENGEIAKQGRDGLVIDRDAAIAEIKQKFGENMSIGLNTQVEPRKIARVERPFTPGLYEGKYIEIDLSSQTLYQMDGQQIVGAHLISSGKSGMSTPVGTYKILSKTDRAYSAKYNLYMPYWMAFIGSRYGMHELPEWANGYKEGQNHLGTPVSHGCVRMGVGDAGQVYNWAEIGIPVYIHR</sequence>
<feature type="active site" description="Nucleophile" evidence="6">
    <location>
        <position position="436"/>
    </location>
</feature>
<keyword evidence="3 6" id="KW-0133">Cell shape</keyword>
<dbReference type="Pfam" id="PF12229">
    <property type="entry name" value="PG_binding_4"/>
    <property type="match status" value="1"/>
</dbReference>
<name>A0A554LJC7_9BACT</name>
<evidence type="ECO:0000313" key="8">
    <source>
        <dbReference type="EMBL" id="TSC92971.1"/>
    </source>
</evidence>
<dbReference type="AlphaFoldDB" id="A0A554LJC7"/>
<dbReference type="GO" id="GO:0005576">
    <property type="term" value="C:extracellular region"/>
    <property type="evidence" value="ECO:0007669"/>
    <property type="project" value="TreeGrafter"/>
</dbReference>
<dbReference type="GO" id="GO:0008360">
    <property type="term" value="P:regulation of cell shape"/>
    <property type="evidence" value="ECO:0007669"/>
    <property type="project" value="UniProtKB-UniRule"/>
</dbReference>
<dbReference type="GO" id="GO:0071555">
    <property type="term" value="P:cell wall organization"/>
    <property type="evidence" value="ECO:0007669"/>
    <property type="project" value="UniProtKB-UniRule"/>
</dbReference>
<comment type="pathway">
    <text evidence="1 6">Cell wall biogenesis; peptidoglycan biosynthesis.</text>
</comment>
<dbReference type="Proteomes" id="UP000315689">
    <property type="component" value="Unassembled WGS sequence"/>
</dbReference>
<evidence type="ECO:0000259" key="7">
    <source>
        <dbReference type="PROSITE" id="PS52029"/>
    </source>
</evidence>
<reference evidence="8 9" key="1">
    <citation type="submission" date="2017-07" db="EMBL/GenBank/DDBJ databases">
        <title>Mechanisms for carbon and nitrogen cycling indicate functional differentiation within the Candidate Phyla Radiation.</title>
        <authorList>
            <person name="Danczak R.E."/>
            <person name="Johnston M.D."/>
            <person name="Kenah C."/>
            <person name="Slattery M."/>
            <person name="Wrighton K.C."/>
            <person name="Wilkins M.J."/>
        </authorList>
    </citation>
    <scope>NUCLEOTIDE SEQUENCE [LARGE SCALE GENOMIC DNA]</scope>
    <source>
        <strain evidence="8">Licking1014_7</strain>
    </source>
</reference>
<evidence type="ECO:0000256" key="1">
    <source>
        <dbReference type="ARBA" id="ARBA00004752"/>
    </source>
</evidence>
<protein>
    <recommendedName>
        <fullName evidence="7">L,D-TPase catalytic domain-containing protein</fullName>
    </recommendedName>
</protein>
<comment type="caution">
    <text evidence="8">The sequence shown here is derived from an EMBL/GenBank/DDBJ whole genome shotgun (WGS) entry which is preliminary data.</text>
</comment>
<proteinExistence type="predicted"/>
<keyword evidence="4 6" id="KW-0573">Peptidoglycan synthesis</keyword>
<dbReference type="PROSITE" id="PS52029">
    <property type="entry name" value="LD_TPASE"/>
    <property type="match status" value="1"/>
</dbReference>
<feature type="active site" description="Proton donor/acceptor" evidence="6">
    <location>
        <position position="412"/>
    </location>
</feature>
<keyword evidence="5 6" id="KW-0961">Cell wall biogenesis/degradation</keyword>
<dbReference type="GO" id="GO:0071972">
    <property type="term" value="F:peptidoglycan L,D-transpeptidase activity"/>
    <property type="evidence" value="ECO:0007669"/>
    <property type="project" value="TreeGrafter"/>
</dbReference>
<feature type="domain" description="L,D-TPase catalytic" evidence="7">
    <location>
        <begin position="341"/>
        <end position="460"/>
    </location>
</feature>
<dbReference type="GO" id="GO:0016740">
    <property type="term" value="F:transferase activity"/>
    <property type="evidence" value="ECO:0007669"/>
    <property type="project" value="UniProtKB-KW"/>
</dbReference>
<dbReference type="InterPro" id="IPR022029">
    <property type="entry name" value="YoaR-like_PG-bd"/>
</dbReference>
<dbReference type="PANTHER" id="PTHR30582:SF2">
    <property type="entry name" value="L,D-TRANSPEPTIDASE YCIB-RELATED"/>
    <property type="match status" value="1"/>
</dbReference>
<evidence type="ECO:0000256" key="4">
    <source>
        <dbReference type="ARBA" id="ARBA00022984"/>
    </source>
</evidence>
<dbReference type="Gene3D" id="2.40.440.10">
    <property type="entry name" value="L,D-transpeptidase catalytic domain-like"/>
    <property type="match status" value="1"/>
</dbReference>
<dbReference type="SUPFAM" id="SSF141523">
    <property type="entry name" value="L,D-transpeptidase catalytic domain-like"/>
    <property type="match status" value="1"/>
</dbReference>
<dbReference type="PANTHER" id="PTHR30582">
    <property type="entry name" value="L,D-TRANSPEPTIDASE"/>
    <property type="match status" value="1"/>
</dbReference>
<dbReference type="InterPro" id="IPR005490">
    <property type="entry name" value="LD_TPept_cat_dom"/>
</dbReference>
<dbReference type="InterPro" id="IPR050979">
    <property type="entry name" value="LD-transpeptidase"/>
</dbReference>